<evidence type="ECO:0000313" key="3">
    <source>
        <dbReference type="Proteomes" id="UP001594351"/>
    </source>
</evidence>
<evidence type="ECO:0008006" key="4">
    <source>
        <dbReference type="Google" id="ProtNLM"/>
    </source>
</evidence>
<accession>A0ABV6Z5S3</accession>
<dbReference type="Proteomes" id="UP001594351">
    <property type="component" value="Unassembled WGS sequence"/>
</dbReference>
<proteinExistence type="predicted"/>
<name>A0ABV6Z5S3_UNCC1</name>
<reference evidence="2 3" key="1">
    <citation type="submission" date="2024-09" db="EMBL/GenBank/DDBJ databases">
        <title>Laminarin stimulates single cell rates of sulfate reduction while oxygen inhibits transcriptomic activity in coastal marine sediment.</title>
        <authorList>
            <person name="Lindsay M."/>
            <person name="Orcutt B."/>
            <person name="Emerson D."/>
            <person name="Stepanauskas R."/>
            <person name="D'Angelo T."/>
        </authorList>
    </citation>
    <scope>NUCLEOTIDE SEQUENCE [LARGE SCALE GENOMIC DNA]</scope>
    <source>
        <strain evidence="2">SAG AM-311-K15</strain>
    </source>
</reference>
<feature type="chain" id="PRO_5047224103" description="Outer membrane protein beta-barrel domain-containing protein" evidence="1">
    <location>
        <begin position="23"/>
        <end position="238"/>
    </location>
</feature>
<evidence type="ECO:0000313" key="2">
    <source>
        <dbReference type="EMBL" id="MFC1853789.1"/>
    </source>
</evidence>
<dbReference type="InterPro" id="IPR011250">
    <property type="entry name" value="OMP/PagP_B-barrel"/>
</dbReference>
<keyword evidence="3" id="KW-1185">Reference proteome</keyword>
<comment type="caution">
    <text evidence="2">The sequence shown here is derived from an EMBL/GenBank/DDBJ whole genome shotgun (WGS) entry which is preliminary data.</text>
</comment>
<feature type="signal peptide" evidence="1">
    <location>
        <begin position="1"/>
        <end position="22"/>
    </location>
</feature>
<keyword evidence="1" id="KW-0732">Signal</keyword>
<dbReference type="EMBL" id="JBHPBY010000605">
    <property type="protein sequence ID" value="MFC1853789.1"/>
    <property type="molecule type" value="Genomic_DNA"/>
</dbReference>
<gene>
    <name evidence="2" type="ORF">ACFL27_26700</name>
</gene>
<organism evidence="2 3">
    <name type="scientific">candidate division CSSED10-310 bacterium</name>
    <dbReference type="NCBI Taxonomy" id="2855610"/>
    <lineage>
        <taxon>Bacteria</taxon>
        <taxon>Bacteria division CSSED10-310</taxon>
    </lineage>
</organism>
<sequence length="238" mass="26137">MNKKLLILMIVFVFIASSPAFAIESFTLGLKYWYPTWELEDTEYDTVAGMFGPAATLVLSERVAVTMSLFVGQFEYSGTDYSGYDFSFESTRTDMDLAGAFIINQYVNVFGGIKVINFSETNSSSAGDVDQDLSAYGPGLGVGGNFPIGETRFSVYGTLAYTYLFGSFDVGDDSADLIYPIISFELGCTYSLENMPLVFAASYRYQQSSIDVEFDGGTITWDETFSGPILYAGYRFGG</sequence>
<dbReference type="SUPFAM" id="SSF56925">
    <property type="entry name" value="OMPA-like"/>
    <property type="match status" value="1"/>
</dbReference>
<protein>
    <recommendedName>
        <fullName evidence="4">Outer membrane protein beta-barrel domain-containing protein</fullName>
    </recommendedName>
</protein>
<evidence type="ECO:0000256" key="1">
    <source>
        <dbReference type="SAM" id="SignalP"/>
    </source>
</evidence>